<dbReference type="InterPro" id="IPR046088">
    <property type="entry name" value="DUF6106"/>
</dbReference>
<dbReference type="RefSeq" id="WP_212506010.1">
    <property type="nucleotide sequence ID" value="NZ_CP060696.1"/>
</dbReference>
<sequence length="176" mass="19987">MDIFCEQIIKRKMGAKDFAIMAATVVGALAILTLTMFIKELFMFSLLILVGVCFAIYYIVTSIDWEFEYSITNGDFTCDKIIHRRKRKRQFSIDLHDVDEIGTYDAQKLAGKHFDATYQVGTTANGSSGEWYMTGHFDKYGTILVVFSPDERVQTAVKTSLKRTVSMAAFPRVPQH</sequence>
<organism evidence="2 3">
    <name type="scientific">Caproicibacterium amylolyticum</name>
    <dbReference type="NCBI Taxonomy" id="2766537"/>
    <lineage>
        <taxon>Bacteria</taxon>
        <taxon>Bacillati</taxon>
        <taxon>Bacillota</taxon>
        <taxon>Clostridia</taxon>
        <taxon>Eubacteriales</taxon>
        <taxon>Oscillospiraceae</taxon>
        <taxon>Caproicibacterium</taxon>
    </lineage>
</organism>
<evidence type="ECO:0000313" key="3">
    <source>
        <dbReference type="Proteomes" id="UP000516046"/>
    </source>
</evidence>
<evidence type="ECO:0000256" key="1">
    <source>
        <dbReference type="SAM" id="Phobius"/>
    </source>
</evidence>
<keyword evidence="1" id="KW-0472">Membrane</keyword>
<dbReference type="EMBL" id="CP060696">
    <property type="protein sequence ID" value="QNO16943.1"/>
    <property type="molecule type" value="Genomic_DNA"/>
</dbReference>
<feature type="transmembrane region" description="Helical" evidence="1">
    <location>
        <begin position="41"/>
        <end position="60"/>
    </location>
</feature>
<reference evidence="2 3" key="1">
    <citation type="submission" date="2020-08" db="EMBL/GenBank/DDBJ databases">
        <authorList>
            <person name="Ren C."/>
            <person name="Gu Y."/>
            <person name="Xu Y."/>
        </authorList>
    </citation>
    <scope>NUCLEOTIDE SEQUENCE [LARGE SCALE GENOMIC DNA]</scope>
    <source>
        <strain evidence="2 3">LBM18003</strain>
    </source>
</reference>
<evidence type="ECO:0000313" key="2">
    <source>
        <dbReference type="EMBL" id="QNO16943.1"/>
    </source>
</evidence>
<dbReference type="Proteomes" id="UP000516046">
    <property type="component" value="Chromosome"/>
</dbReference>
<dbReference type="KEGG" id="caml:H6X83_08170"/>
<keyword evidence="1" id="KW-1133">Transmembrane helix</keyword>
<keyword evidence="3" id="KW-1185">Reference proteome</keyword>
<dbReference type="AlphaFoldDB" id="A0A7G9WE31"/>
<keyword evidence="1" id="KW-0812">Transmembrane</keyword>
<dbReference type="Pfam" id="PF19601">
    <property type="entry name" value="DUF6106"/>
    <property type="match status" value="1"/>
</dbReference>
<name>A0A7G9WE31_9FIRM</name>
<protein>
    <submittedName>
        <fullName evidence="2">Uncharacterized protein</fullName>
    </submittedName>
</protein>
<proteinExistence type="predicted"/>
<accession>A0A7G9WE31</accession>
<gene>
    <name evidence="2" type="ORF">H6X83_08170</name>
</gene>
<feature type="transmembrane region" description="Helical" evidence="1">
    <location>
        <begin position="18"/>
        <end position="35"/>
    </location>
</feature>